<dbReference type="InterPro" id="IPR043129">
    <property type="entry name" value="ATPase_NBD"/>
</dbReference>
<accession>S7W5B8</accession>
<evidence type="ECO:0000256" key="1">
    <source>
        <dbReference type="RuleBase" id="RU000487"/>
    </source>
</evidence>
<dbReference type="SUPFAM" id="SSF53067">
    <property type="entry name" value="Actin-like ATPase domain"/>
    <property type="match status" value="2"/>
</dbReference>
<dbReference type="HOGENOM" id="CLU_070108_0_0_1"/>
<dbReference type="SMART" id="SM00268">
    <property type="entry name" value="ACTIN"/>
    <property type="match status" value="1"/>
</dbReference>
<comment type="similarity">
    <text evidence="1">Belongs to the actin family.</text>
</comment>
<dbReference type="OrthoDB" id="5132116at2759"/>
<gene>
    <name evidence="2" type="ORF">SLOPH_102</name>
</gene>
<dbReference type="InParanoid" id="S7W5B8"/>
<sequence length="391" mass="44836">MQQLSLFSIFSILTNKLLNKFYTTIYAKILLPMFYSDNLNTFVIDIGTETYKIGHAGTELPYIYSSSRRHTNDFISPVTHSLITNLDEYTNIIEENVFYKEKNCNNKEKAIIQTDSEDGVNENNQLLYENVNLLIAENTHESHKTKEKLLEKLMETKKYNSIIFQKSSTLDLFSIGKTTGIVISLSGGSTQVTSIVEGLIQNSKEYKMGGYNITQEYKNIINDIIPRGYTKEQFENIKNSNEQGFLLDEFYKEIKETTLSFDNSFYSYKNNKIEISASKLYSDIYDNIIKMVTEIIDESKIEDNLQILGNVFLCGGNKAKGLLEKLNTDLNNKFMNKIRITDEKTYSTFLGGSILGSLGTFKSLSISYKDYEEHGVSILKRKKLEHVLYSK</sequence>
<dbReference type="CDD" id="cd10169">
    <property type="entry name" value="ASKHA_NBD_actin-like"/>
    <property type="match status" value="1"/>
</dbReference>
<dbReference type="EMBL" id="ATCN01001109">
    <property type="protein sequence ID" value="EPR77980.1"/>
    <property type="molecule type" value="Genomic_DNA"/>
</dbReference>
<dbReference type="Gene3D" id="3.30.420.40">
    <property type="match status" value="2"/>
</dbReference>
<dbReference type="VEuPathDB" id="MicrosporidiaDB:SLOPH_102"/>
<keyword evidence="3" id="KW-1185">Reference proteome</keyword>
<reference evidence="3" key="1">
    <citation type="journal article" date="2013" name="PLoS Genet.">
        <title>The genome of Spraguea lophii and the basis of host-microsporidian interactions.</title>
        <authorList>
            <person name="Campbell S.E."/>
            <person name="Williams T.A."/>
            <person name="Yousuf A."/>
            <person name="Soanes D.M."/>
            <person name="Paszkiewicz K.H."/>
            <person name="Williams B.A.P."/>
        </authorList>
    </citation>
    <scope>NUCLEOTIDE SEQUENCE [LARGE SCALE GENOMIC DNA]</scope>
    <source>
        <strain evidence="3">42_110</strain>
    </source>
</reference>
<dbReference type="PANTHER" id="PTHR11937">
    <property type="entry name" value="ACTIN"/>
    <property type="match status" value="1"/>
</dbReference>
<dbReference type="AlphaFoldDB" id="S7W5B8"/>
<dbReference type="Pfam" id="PF00022">
    <property type="entry name" value="Actin"/>
    <property type="match status" value="2"/>
</dbReference>
<comment type="caution">
    <text evidence="2">The sequence shown here is derived from an EMBL/GenBank/DDBJ whole genome shotgun (WGS) entry which is preliminary data.</text>
</comment>
<evidence type="ECO:0000313" key="3">
    <source>
        <dbReference type="Proteomes" id="UP000014978"/>
    </source>
</evidence>
<name>S7W5B8_SPRLO</name>
<dbReference type="InterPro" id="IPR004000">
    <property type="entry name" value="Actin"/>
</dbReference>
<organism evidence="2 3">
    <name type="scientific">Spraguea lophii (strain 42_110)</name>
    <name type="common">Microsporidian parasite</name>
    <dbReference type="NCBI Taxonomy" id="1358809"/>
    <lineage>
        <taxon>Eukaryota</taxon>
        <taxon>Fungi</taxon>
        <taxon>Fungi incertae sedis</taxon>
        <taxon>Microsporidia</taxon>
        <taxon>Spragueidae</taxon>
        <taxon>Spraguea</taxon>
    </lineage>
</organism>
<dbReference type="Proteomes" id="UP000014978">
    <property type="component" value="Unassembled WGS sequence"/>
</dbReference>
<dbReference type="STRING" id="1358809.S7W5B8"/>
<evidence type="ECO:0000313" key="2">
    <source>
        <dbReference type="EMBL" id="EPR77980.1"/>
    </source>
</evidence>
<dbReference type="Gene3D" id="3.90.640.10">
    <property type="entry name" value="Actin, Chain A, domain 4"/>
    <property type="match status" value="1"/>
</dbReference>
<dbReference type="OMA" id="ADIGHET"/>
<proteinExistence type="inferred from homology"/>
<protein>
    <submittedName>
        <fullName evidence="2">Actin-like protein</fullName>
    </submittedName>
</protein>